<evidence type="ECO:0000313" key="2">
    <source>
        <dbReference type="EMBL" id="GBM34582.1"/>
    </source>
</evidence>
<feature type="region of interest" description="Disordered" evidence="1">
    <location>
        <begin position="62"/>
        <end position="92"/>
    </location>
</feature>
<organism evidence="2 3">
    <name type="scientific">Araneus ventricosus</name>
    <name type="common">Orbweaver spider</name>
    <name type="synonym">Epeira ventricosa</name>
    <dbReference type="NCBI Taxonomy" id="182803"/>
    <lineage>
        <taxon>Eukaryota</taxon>
        <taxon>Metazoa</taxon>
        <taxon>Ecdysozoa</taxon>
        <taxon>Arthropoda</taxon>
        <taxon>Chelicerata</taxon>
        <taxon>Arachnida</taxon>
        <taxon>Araneae</taxon>
        <taxon>Araneomorphae</taxon>
        <taxon>Entelegynae</taxon>
        <taxon>Araneoidea</taxon>
        <taxon>Araneidae</taxon>
        <taxon>Araneus</taxon>
    </lineage>
</organism>
<sequence>MVCCVQKFLFIPFSFNPLPSSEVEEPEQRGTERLGNPSDPILKSILFDSGFWNKPTTRVSHSGAEIDCEEEERGGEPEGAGVGRKSYIGPPLRPPLFYAFGK</sequence>
<feature type="region of interest" description="Disordered" evidence="1">
    <location>
        <begin position="18"/>
        <end position="39"/>
    </location>
</feature>
<dbReference type="AlphaFoldDB" id="A0A4Y2EZ82"/>
<keyword evidence="3" id="KW-1185">Reference proteome</keyword>
<gene>
    <name evidence="2" type="ORF">AVEN_171630_1</name>
</gene>
<evidence type="ECO:0000313" key="3">
    <source>
        <dbReference type="Proteomes" id="UP000499080"/>
    </source>
</evidence>
<protein>
    <submittedName>
        <fullName evidence="2">Uncharacterized protein</fullName>
    </submittedName>
</protein>
<proteinExistence type="predicted"/>
<name>A0A4Y2EZ82_ARAVE</name>
<dbReference type="EMBL" id="BGPR01000764">
    <property type="protein sequence ID" value="GBM34582.1"/>
    <property type="molecule type" value="Genomic_DNA"/>
</dbReference>
<dbReference type="Proteomes" id="UP000499080">
    <property type="component" value="Unassembled WGS sequence"/>
</dbReference>
<evidence type="ECO:0000256" key="1">
    <source>
        <dbReference type="SAM" id="MobiDB-lite"/>
    </source>
</evidence>
<reference evidence="2 3" key="1">
    <citation type="journal article" date="2019" name="Sci. Rep.">
        <title>Orb-weaving spider Araneus ventricosus genome elucidates the spidroin gene catalogue.</title>
        <authorList>
            <person name="Kono N."/>
            <person name="Nakamura H."/>
            <person name="Ohtoshi R."/>
            <person name="Moran D.A.P."/>
            <person name="Shinohara A."/>
            <person name="Yoshida Y."/>
            <person name="Fujiwara M."/>
            <person name="Mori M."/>
            <person name="Tomita M."/>
            <person name="Arakawa K."/>
        </authorList>
    </citation>
    <scope>NUCLEOTIDE SEQUENCE [LARGE SCALE GENOMIC DNA]</scope>
</reference>
<comment type="caution">
    <text evidence="2">The sequence shown here is derived from an EMBL/GenBank/DDBJ whole genome shotgun (WGS) entry which is preliminary data.</text>
</comment>
<accession>A0A4Y2EZ82</accession>